<dbReference type="Proteomes" id="UP000324222">
    <property type="component" value="Unassembled WGS sequence"/>
</dbReference>
<evidence type="ECO:0000313" key="2">
    <source>
        <dbReference type="EMBL" id="MPC97841.1"/>
    </source>
</evidence>
<organism evidence="2 3">
    <name type="scientific">Portunus trituberculatus</name>
    <name type="common">Swimming crab</name>
    <name type="synonym">Neptunus trituberculatus</name>
    <dbReference type="NCBI Taxonomy" id="210409"/>
    <lineage>
        <taxon>Eukaryota</taxon>
        <taxon>Metazoa</taxon>
        <taxon>Ecdysozoa</taxon>
        <taxon>Arthropoda</taxon>
        <taxon>Crustacea</taxon>
        <taxon>Multicrustacea</taxon>
        <taxon>Malacostraca</taxon>
        <taxon>Eumalacostraca</taxon>
        <taxon>Eucarida</taxon>
        <taxon>Decapoda</taxon>
        <taxon>Pleocyemata</taxon>
        <taxon>Brachyura</taxon>
        <taxon>Eubrachyura</taxon>
        <taxon>Portunoidea</taxon>
        <taxon>Portunidae</taxon>
        <taxon>Portuninae</taxon>
        <taxon>Portunus</taxon>
    </lineage>
</organism>
<protein>
    <submittedName>
        <fullName evidence="2">Uncharacterized protein</fullName>
    </submittedName>
</protein>
<proteinExistence type="predicted"/>
<dbReference type="EMBL" id="VSRR010111678">
    <property type="protein sequence ID" value="MPC97841.1"/>
    <property type="molecule type" value="Genomic_DNA"/>
</dbReference>
<dbReference type="AlphaFoldDB" id="A0A5B7JIC6"/>
<evidence type="ECO:0000313" key="3">
    <source>
        <dbReference type="Proteomes" id="UP000324222"/>
    </source>
</evidence>
<name>A0A5B7JIC6_PORTR</name>
<gene>
    <name evidence="2" type="ORF">E2C01_093178</name>
</gene>
<evidence type="ECO:0000256" key="1">
    <source>
        <dbReference type="SAM" id="MobiDB-lite"/>
    </source>
</evidence>
<accession>A0A5B7JIC6</accession>
<sequence length="59" mass="6486">MVTKNNTKHELKSRPLYLKTLYLTPTGATSPYFEGDKAPAEAAQTRSHEPQEDGVPGRG</sequence>
<comment type="caution">
    <text evidence="2">The sequence shown here is derived from an EMBL/GenBank/DDBJ whole genome shotgun (WGS) entry which is preliminary data.</text>
</comment>
<feature type="region of interest" description="Disordered" evidence="1">
    <location>
        <begin position="28"/>
        <end position="59"/>
    </location>
</feature>
<reference evidence="2 3" key="1">
    <citation type="submission" date="2019-05" db="EMBL/GenBank/DDBJ databases">
        <title>Another draft genome of Portunus trituberculatus and its Hox gene families provides insights of decapod evolution.</title>
        <authorList>
            <person name="Jeong J.-H."/>
            <person name="Song I."/>
            <person name="Kim S."/>
            <person name="Choi T."/>
            <person name="Kim D."/>
            <person name="Ryu S."/>
            <person name="Kim W."/>
        </authorList>
    </citation>
    <scope>NUCLEOTIDE SEQUENCE [LARGE SCALE GENOMIC DNA]</scope>
    <source>
        <tissue evidence="2">Muscle</tissue>
    </source>
</reference>
<keyword evidence="3" id="KW-1185">Reference proteome</keyword>